<dbReference type="RefSeq" id="WP_102233411.1">
    <property type="nucleotide sequence ID" value="NZ_PNHE01000068.1"/>
</dbReference>
<dbReference type="Proteomes" id="UP000235682">
    <property type="component" value="Unassembled WGS sequence"/>
</dbReference>
<feature type="compositionally biased region" description="Polar residues" evidence="1">
    <location>
        <begin position="283"/>
        <end position="301"/>
    </location>
</feature>
<protein>
    <submittedName>
        <fullName evidence="2">Uncharacterized protein</fullName>
    </submittedName>
</protein>
<keyword evidence="3" id="KW-1185">Reference proteome</keyword>
<proteinExistence type="predicted"/>
<evidence type="ECO:0000313" key="2">
    <source>
        <dbReference type="EMBL" id="PMC56315.1"/>
    </source>
</evidence>
<reference evidence="2 3" key="1">
    <citation type="submission" date="2017-09" db="EMBL/GenBank/DDBJ databases">
        <title>Bacterial strain isolated from the female urinary microbiota.</title>
        <authorList>
            <person name="Thomas-White K."/>
            <person name="Kumar N."/>
            <person name="Forster S."/>
            <person name="Putonti C."/>
            <person name="Lawley T."/>
            <person name="Wolfe A.J."/>
        </authorList>
    </citation>
    <scope>NUCLEOTIDE SEQUENCE [LARGE SCALE GENOMIC DNA]</scope>
    <source>
        <strain evidence="2 3">UMB0852</strain>
    </source>
</reference>
<feature type="region of interest" description="Disordered" evidence="1">
    <location>
        <begin position="283"/>
        <end position="304"/>
    </location>
</feature>
<dbReference type="EMBL" id="PNHE01000068">
    <property type="protein sequence ID" value="PMC56315.1"/>
    <property type="molecule type" value="Genomic_DNA"/>
</dbReference>
<accession>A0A2N6SKX2</accession>
<evidence type="ECO:0000256" key="1">
    <source>
        <dbReference type="SAM" id="MobiDB-lite"/>
    </source>
</evidence>
<dbReference type="AlphaFoldDB" id="A0A2N6SKX2"/>
<name>A0A2N6SKX2_9LACT</name>
<evidence type="ECO:0000313" key="3">
    <source>
        <dbReference type="Proteomes" id="UP000235682"/>
    </source>
</evidence>
<organism evidence="2 3">
    <name type="scientific">Dolosicoccus paucivorans</name>
    <dbReference type="NCBI Taxonomy" id="84521"/>
    <lineage>
        <taxon>Bacteria</taxon>
        <taxon>Bacillati</taxon>
        <taxon>Bacillota</taxon>
        <taxon>Bacilli</taxon>
        <taxon>Lactobacillales</taxon>
        <taxon>Aerococcaceae</taxon>
        <taxon>Dolosicoccus</taxon>
    </lineage>
</organism>
<gene>
    <name evidence="2" type="ORF">CJ205_08445</name>
</gene>
<sequence length="337" mass="39563">MEFKMKRTEILIKLIQRALPKDSHLVEIYTAKNNRLFYCLLGYQSNYFKVLRISDQELGSQLLEVPTFTWRNNPNFLDQLMTYIQSNNAWFKVKYNKYVALLYLMDAKNLEMQFSVEDSEEDDGLFYVELFSNRELKDRKVLPEEFQKIFKKFYLRRIINTRGANQQQVYITSLGIDLLNFMEGIYPQWANDQYYLDFQSFELPNPDATPITVALRDKQKLNRKKSIITKSDLKHQGVRVLKESRTWLLMLGTLLKEQLPSSGRLTPREETLLFEDSVSLKKSTSTELPRQNETSQTIQSDTLKESIARRSHTSMDGLLDEDTLTALKSLKEEVEDA</sequence>
<comment type="caution">
    <text evidence="2">The sequence shown here is derived from an EMBL/GenBank/DDBJ whole genome shotgun (WGS) entry which is preliminary data.</text>
</comment>